<organism evidence="2 3">
    <name type="scientific">Collybiopsis luxurians FD-317 M1</name>
    <dbReference type="NCBI Taxonomy" id="944289"/>
    <lineage>
        <taxon>Eukaryota</taxon>
        <taxon>Fungi</taxon>
        <taxon>Dikarya</taxon>
        <taxon>Basidiomycota</taxon>
        <taxon>Agaricomycotina</taxon>
        <taxon>Agaricomycetes</taxon>
        <taxon>Agaricomycetidae</taxon>
        <taxon>Agaricales</taxon>
        <taxon>Marasmiineae</taxon>
        <taxon>Omphalotaceae</taxon>
        <taxon>Collybiopsis</taxon>
        <taxon>Collybiopsis luxurians</taxon>
    </lineage>
</organism>
<accession>A0A0D0CAK4</accession>
<proteinExistence type="predicted"/>
<keyword evidence="3" id="KW-1185">Reference proteome</keyword>
<dbReference type="OrthoDB" id="346839at2759"/>
<name>A0A0D0CAK4_9AGAR</name>
<dbReference type="HOGENOM" id="CLU_1825490_0_0_1"/>
<feature type="domain" description="RRM" evidence="1">
    <location>
        <begin position="75"/>
        <end position="111"/>
    </location>
</feature>
<dbReference type="SUPFAM" id="SSF54928">
    <property type="entry name" value="RNA-binding domain, RBD"/>
    <property type="match status" value="1"/>
</dbReference>
<dbReference type="AlphaFoldDB" id="A0A0D0CAK4"/>
<evidence type="ECO:0000313" key="2">
    <source>
        <dbReference type="EMBL" id="KIK51883.1"/>
    </source>
</evidence>
<dbReference type="Proteomes" id="UP000053593">
    <property type="component" value="Unassembled WGS sequence"/>
</dbReference>
<reference evidence="2 3" key="1">
    <citation type="submission" date="2014-04" db="EMBL/GenBank/DDBJ databases">
        <title>Evolutionary Origins and Diversification of the Mycorrhizal Mutualists.</title>
        <authorList>
            <consortium name="DOE Joint Genome Institute"/>
            <consortium name="Mycorrhizal Genomics Consortium"/>
            <person name="Kohler A."/>
            <person name="Kuo A."/>
            <person name="Nagy L.G."/>
            <person name="Floudas D."/>
            <person name="Copeland A."/>
            <person name="Barry K.W."/>
            <person name="Cichocki N."/>
            <person name="Veneault-Fourrey C."/>
            <person name="LaButti K."/>
            <person name="Lindquist E.A."/>
            <person name="Lipzen A."/>
            <person name="Lundell T."/>
            <person name="Morin E."/>
            <person name="Murat C."/>
            <person name="Riley R."/>
            <person name="Ohm R."/>
            <person name="Sun H."/>
            <person name="Tunlid A."/>
            <person name="Henrissat B."/>
            <person name="Grigoriev I.V."/>
            <person name="Hibbett D.S."/>
            <person name="Martin F."/>
        </authorList>
    </citation>
    <scope>NUCLEOTIDE SEQUENCE [LARGE SCALE GENOMIC DNA]</scope>
    <source>
        <strain evidence="2 3">FD-317 M1</strain>
    </source>
</reference>
<protein>
    <recommendedName>
        <fullName evidence="1">RRM domain-containing protein</fullName>
    </recommendedName>
</protein>
<dbReference type="EMBL" id="KN834852">
    <property type="protein sequence ID" value="KIK51883.1"/>
    <property type="molecule type" value="Genomic_DNA"/>
</dbReference>
<dbReference type="InterPro" id="IPR035979">
    <property type="entry name" value="RBD_domain_sf"/>
</dbReference>
<dbReference type="Pfam" id="PF00076">
    <property type="entry name" value="RRM_1"/>
    <property type="match status" value="1"/>
</dbReference>
<dbReference type="Gene3D" id="3.30.70.330">
    <property type="match status" value="1"/>
</dbReference>
<gene>
    <name evidence="2" type="ORF">GYMLUDRAFT_64569</name>
</gene>
<dbReference type="InterPro" id="IPR000504">
    <property type="entry name" value="RRM_dom"/>
</dbReference>
<dbReference type="GO" id="GO:0003723">
    <property type="term" value="F:RNA binding"/>
    <property type="evidence" value="ECO:0007669"/>
    <property type="project" value="InterPro"/>
</dbReference>
<evidence type="ECO:0000259" key="1">
    <source>
        <dbReference type="Pfam" id="PF00076"/>
    </source>
</evidence>
<dbReference type="InterPro" id="IPR012677">
    <property type="entry name" value="Nucleotide-bd_a/b_plait_sf"/>
</dbReference>
<evidence type="ECO:0000313" key="3">
    <source>
        <dbReference type="Proteomes" id="UP000053593"/>
    </source>
</evidence>
<sequence>MDKTLDEMIKTHPKPQCRPVHQPACTQIVGSHGAINPAAHQHIKVAKVSTGQPAAPQLPTCHGCERTTSSELFHSTVDPLREVTLHYDSTGRSKGVALVHFQRKGDVTKAFTTDSLMAVSIASQTPSSQDGHSCTARGPIL</sequence>